<dbReference type="PANTHER" id="PTHR30193:SF37">
    <property type="entry name" value="INNER MEMBRANE ABC TRANSPORTER PERMEASE PROTEIN YCJO"/>
    <property type="match status" value="1"/>
</dbReference>
<comment type="similarity">
    <text evidence="7">Belongs to the binding-protein-dependent transport system permease family.</text>
</comment>
<dbReference type="OrthoDB" id="45815at2157"/>
<dbReference type="CDD" id="cd06261">
    <property type="entry name" value="TM_PBP2"/>
    <property type="match status" value="1"/>
</dbReference>
<comment type="subcellular location">
    <subcellularLocation>
        <location evidence="1 7">Cell membrane</location>
        <topology evidence="1 7">Multi-pass membrane protein</topology>
    </subcellularLocation>
</comment>
<dbReference type="RefSeq" id="WP_210113711.1">
    <property type="nucleotide sequence ID" value="NZ_BAAADX010000009.1"/>
</dbReference>
<proteinExistence type="inferred from homology"/>
<evidence type="ECO:0000259" key="8">
    <source>
        <dbReference type="PROSITE" id="PS50928"/>
    </source>
</evidence>
<dbReference type="InterPro" id="IPR000515">
    <property type="entry name" value="MetI-like"/>
</dbReference>
<evidence type="ECO:0000313" key="10">
    <source>
        <dbReference type="Proteomes" id="UP000770586"/>
    </source>
</evidence>
<evidence type="ECO:0000256" key="2">
    <source>
        <dbReference type="ARBA" id="ARBA00022448"/>
    </source>
</evidence>
<feature type="transmembrane region" description="Helical" evidence="7">
    <location>
        <begin position="124"/>
        <end position="145"/>
    </location>
</feature>
<feature type="transmembrane region" description="Helical" evidence="7">
    <location>
        <begin position="157"/>
        <end position="178"/>
    </location>
</feature>
<feature type="transmembrane region" description="Helical" evidence="7">
    <location>
        <begin position="41"/>
        <end position="64"/>
    </location>
</feature>
<name>A0A8J7R9R7_9EURY</name>
<dbReference type="AlphaFoldDB" id="A0A8J7R9R7"/>
<dbReference type="InterPro" id="IPR035906">
    <property type="entry name" value="MetI-like_sf"/>
</dbReference>
<comment type="caution">
    <text evidence="9">The sequence shown here is derived from an EMBL/GenBank/DDBJ whole genome shotgun (WGS) entry which is preliminary data.</text>
</comment>
<dbReference type="Proteomes" id="UP000770586">
    <property type="component" value="Unassembled WGS sequence"/>
</dbReference>
<feature type="transmembrane region" description="Helical" evidence="7">
    <location>
        <begin position="204"/>
        <end position="228"/>
    </location>
</feature>
<evidence type="ECO:0000313" key="9">
    <source>
        <dbReference type="EMBL" id="MBP1902867.1"/>
    </source>
</evidence>
<feature type="transmembrane region" description="Helical" evidence="7">
    <location>
        <begin position="263"/>
        <end position="280"/>
    </location>
</feature>
<feature type="transmembrane region" description="Helical" evidence="7">
    <location>
        <begin position="311"/>
        <end position="331"/>
    </location>
</feature>
<dbReference type="Gene3D" id="1.10.3720.10">
    <property type="entry name" value="MetI-like"/>
    <property type="match status" value="1"/>
</dbReference>
<gene>
    <name evidence="9" type="ORF">J2744_002569</name>
</gene>
<keyword evidence="3" id="KW-1003">Cell membrane</keyword>
<evidence type="ECO:0000256" key="3">
    <source>
        <dbReference type="ARBA" id="ARBA00022475"/>
    </source>
</evidence>
<dbReference type="GO" id="GO:0005886">
    <property type="term" value="C:plasma membrane"/>
    <property type="evidence" value="ECO:0007669"/>
    <property type="project" value="UniProtKB-SubCell"/>
</dbReference>
<dbReference type="PANTHER" id="PTHR30193">
    <property type="entry name" value="ABC TRANSPORTER PERMEASE PROTEIN"/>
    <property type="match status" value="1"/>
</dbReference>
<dbReference type="SUPFAM" id="SSF161098">
    <property type="entry name" value="MetI-like"/>
    <property type="match status" value="1"/>
</dbReference>
<sequence>MATSIRSELQSSESYQELSDRLRFLRQNVSSVVPKIPGLPYLYISPFYLLFSVFLLFPTLYTIYLSVFSYEGPAGSEYIVSIQAWIFELTIPKISNLEFVGLAHYESLIFSDSVFHLSLFNTGFIFLIQVPLMVILALAVAIVLDSKFIRAKGLWRTLIALPVATGMVAYSTVFLLLFEGDVGMINQVLMSVGLDAVPWLTDRWMARITLVIAITWRWMGYNMIILLAGLQTIPQQLYEAAEIDGATMWQKFRFVTVPQLRPVLLFVIVSSTIGTFKLFAEPFVITGGGPANATLTVVQYIYRQAFVQLNLGYASAVTVCLVVIVSAISIVQVRRGGAAQ</sequence>
<dbReference type="GO" id="GO:0055085">
    <property type="term" value="P:transmembrane transport"/>
    <property type="evidence" value="ECO:0007669"/>
    <property type="project" value="InterPro"/>
</dbReference>
<feature type="domain" description="ABC transmembrane type-1" evidence="8">
    <location>
        <begin position="119"/>
        <end position="332"/>
    </location>
</feature>
<keyword evidence="4 7" id="KW-0812">Transmembrane</keyword>
<evidence type="ECO:0000256" key="4">
    <source>
        <dbReference type="ARBA" id="ARBA00022692"/>
    </source>
</evidence>
<dbReference type="InterPro" id="IPR051393">
    <property type="entry name" value="ABC_transporter_permease"/>
</dbReference>
<keyword evidence="6 7" id="KW-0472">Membrane</keyword>
<dbReference type="EMBL" id="JAGGKE010000012">
    <property type="protein sequence ID" value="MBP1902867.1"/>
    <property type="molecule type" value="Genomic_DNA"/>
</dbReference>
<evidence type="ECO:0000256" key="7">
    <source>
        <dbReference type="RuleBase" id="RU363032"/>
    </source>
</evidence>
<keyword evidence="10" id="KW-1185">Reference proteome</keyword>
<keyword evidence="2 7" id="KW-0813">Transport</keyword>
<evidence type="ECO:0000256" key="6">
    <source>
        <dbReference type="ARBA" id="ARBA00023136"/>
    </source>
</evidence>
<dbReference type="PROSITE" id="PS50928">
    <property type="entry name" value="ABC_TM1"/>
    <property type="match status" value="1"/>
</dbReference>
<keyword evidence="5 7" id="KW-1133">Transmembrane helix</keyword>
<reference evidence="9 10" key="1">
    <citation type="submission" date="2021-03" db="EMBL/GenBank/DDBJ databases">
        <title>Genomic Encyclopedia of Type Strains, Phase IV (KMG-IV): sequencing the most valuable type-strain genomes for metagenomic binning, comparative biology and taxonomic classification.</title>
        <authorList>
            <person name="Goeker M."/>
        </authorList>
    </citation>
    <scope>NUCLEOTIDE SEQUENCE [LARGE SCALE GENOMIC DNA]</scope>
    <source>
        <strain evidence="9 10">DSM 12287</strain>
    </source>
</reference>
<dbReference type="Pfam" id="PF00528">
    <property type="entry name" value="BPD_transp_1"/>
    <property type="match status" value="1"/>
</dbReference>
<evidence type="ECO:0000256" key="5">
    <source>
        <dbReference type="ARBA" id="ARBA00022989"/>
    </source>
</evidence>
<evidence type="ECO:0000256" key="1">
    <source>
        <dbReference type="ARBA" id="ARBA00004651"/>
    </source>
</evidence>
<protein>
    <submittedName>
        <fullName evidence="9">Multiple sugar transport system permease protein/lactose/L-arabinose transport system permease protein</fullName>
    </submittedName>
</protein>
<keyword evidence="9" id="KW-0762">Sugar transport</keyword>
<accession>A0A8J7R9R7</accession>
<organism evidence="9 10">
    <name type="scientific">Halorubrum trapanicum</name>
    <dbReference type="NCBI Taxonomy" id="29284"/>
    <lineage>
        <taxon>Archaea</taxon>
        <taxon>Methanobacteriati</taxon>
        <taxon>Methanobacteriota</taxon>
        <taxon>Stenosarchaea group</taxon>
        <taxon>Halobacteria</taxon>
        <taxon>Halobacteriales</taxon>
        <taxon>Haloferacaceae</taxon>
        <taxon>Halorubrum</taxon>
    </lineage>
</organism>